<dbReference type="EMBL" id="JADNYM010000028">
    <property type="protein sequence ID" value="MBG0741294.1"/>
    <property type="molecule type" value="Genomic_DNA"/>
</dbReference>
<reference evidence="1 2" key="1">
    <citation type="submission" date="2020-11" db="EMBL/GenBank/DDBJ databases">
        <title>Arthrobacter antarcticus sp. nov., isolated from Antarctic Soil.</title>
        <authorList>
            <person name="Li J."/>
        </authorList>
    </citation>
    <scope>NUCLEOTIDE SEQUENCE [LARGE SCALE GENOMIC DNA]</scope>
    <source>
        <strain evidence="1 2">Z1-20</strain>
    </source>
</reference>
<accession>A0A931CUP8</accession>
<gene>
    <name evidence="1" type="ORF">IV500_18165</name>
</gene>
<sequence length="54" mass="5986">MAWTQMVAFNGHESQAPCTEELRVELFGIGGKITRSARRMTTHLSPAPETTLLI</sequence>
<organism evidence="1 2">
    <name type="scientific">Arthrobacter terrae</name>
    <dbReference type="NCBI Taxonomy" id="2935737"/>
    <lineage>
        <taxon>Bacteria</taxon>
        <taxon>Bacillati</taxon>
        <taxon>Actinomycetota</taxon>
        <taxon>Actinomycetes</taxon>
        <taxon>Micrococcales</taxon>
        <taxon>Micrococcaceae</taxon>
        <taxon>Arthrobacter</taxon>
    </lineage>
</organism>
<evidence type="ECO:0000313" key="1">
    <source>
        <dbReference type="EMBL" id="MBG0741294.1"/>
    </source>
</evidence>
<keyword evidence="2" id="KW-1185">Reference proteome</keyword>
<proteinExistence type="predicted"/>
<dbReference type="Proteomes" id="UP000655366">
    <property type="component" value="Unassembled WGS sequence"/>
</dbReference>
<dbReference type="AlphaFoldDB" id="A0A931CUP8"/>
<comment type="caution">
    <text evidence="1">The sequence shown here is derived from an EMBL/GenBank/DDBJ whole genome shotgun (WGS) entry which is preliminary data.</text>
</comment>
<protein>
    <submittedName>
        <fullName evidence="1">Uncharacterized protein</fullName>
    </submittedName>
</protein>
<evidence type="ECO:0000313" key="2">
    <source>
        <dbReference type="Proteomes" id="UP000655366"/>
    </source>
</evidence>
<name>A0A931CUP8_9MICC</name>